<evidence type="ECO:0000313" key="7">
    <source>
        <dbReference type="Proteomes" id="UP000326799"/>
    </source>
</evidence>
<dbReference type="InterPro" id="IPR027417">
    <property type="entry name" value="P-loop_NTPase"/>
</dbReference>
<evidence type="ECO:0000259" key="5">
    <source>
        <dbReference type="SMART" id="SM00382"/>
    </source>
</evidence>
<organism evidence="6 7">
    <name type="scientific">Aspergillus novoparasiticus</name>
    <dbReference type="NCBI Taxonomy" id="986946"/>
    <lineage>
        <taxon>Eukaryota</taxon>
        <taxon>Fungi</taxon>
        <taxon>Dikarya</taxon>
        <taxon>Ascomycota</taxon>
        <taxon>Pezizomycotina</taxon>
        <taxon>Eurotiomycetes</taxon>
        <taxon>Eurotiomycetidae</taxon>
        <taxon>Eurotiales</taxon>
        <taxon>Aspergillaceae</taxon>
        <taxon>Aspergillus</taxon>
        <taxon>Aspergillus subgen. Circumdati</taxon>
    </lineage>
</organism>
<evidence type="ECO:0000256" key="1">
    <source>
        <dbReference type="ARBA" id="ARBA00010378"/>
    </source>
</evidence>
<dbReference type="Gene3D" id="3.40.50.300">
    <property type="entry name" value="P-loop containing nucleotide triphosphate hydrolases"/>
    <property type="match status" value="2"/>
</dbReference>
<sequence>MDSGDQNPDSIDTPRSDLQDEDYVREGSSLPSSMSSPRSDSQTDDGSEEKKKDGEADIIEVMDEAESEDTRPIDSLYGSNSGPSGCCYKHAKLDNMAEDIDGPKPFQAGWELIQNANGSIDREPDGVYLGLSSDMPDSFVFPFYHFDPFAIFGVKKPKEQMSFPFAHWEPSLFGFNPEEDKKEKWIRSSKADSPLNRLMKMVGFDDVKKEFLSVLDRVKTARINEAQPPTIRSLRLDLLISGHAESERSMIADLYKKLLEFLGLSSRCCWTKRDGVDCNIKDEEPGVIVLDNDISFYDHDRDKHVLIGLGSREHIRNILSQSWANGRFHFRFDLKGYSEDELLTILVNELKERNLRVQGGLSAPFLRMFVRQMRDRQDDPNNVGLEQVKAEITKVVSRRAEHLETATRSEDKSIMSLSHLSSKLVESDFFGTYPSKFYDESESFKKLDRMAGMEKVKQAVKELVSRGQINYVRATQGMKPLTTSPNYVFLGPPGTGKTTTATLFGHILADLGYVESREVVLKKPTDFLGRYVGDSEKQTKEILDKTEGKVLIIDEAHSFYHGTEYGVDDSDIYRKGIIDTIVANVDNEPGGNRCIILMGYPDRMKEFYRNTNPGFQRRFPLEDAFVFENYDDGVLSQIMDIMLAHDQATATNGAKAVGMELLRRQRDLPSFGNGGAVRNLLSSAYIRYSKRIEAEEGQGSDKPMPSSSNDDRAQIMLQPQDFDPQYDRGLRNSQDLRSLFHNLVGFETIIGTFEGYQTMTANMNTRGLNPREEVPFSFIFKGPPGSGKTTTARALGKMYYSMGFLSTTEVMDCSVTDLIGTYVGHTGPKVKNLLEQALGKVLFIDEAYRLGILRDAFTREAVGELVDCMTKERYMNKLVIVLAGYERSMDQLLSTNEGLRSRFTEIVFPRLRPKDCLRLLQAKLLDKKINILRPRAVHVQQRVLVLFKKLGETASWANARDVGAIAKEITLQLFMNPLPAGQPMEITLEEIARILKRFYRDRRSKKEEEEAGDSSES</sequence>
<dbReference type="Proteomes" id="UP000326799">
    <property type="component" value="Unassembled WGS sequence"/>
</dbReference>
<dbReference type="InterPro" id="IPR003593">
    <property type="entry name" value="AAA+_ATPase"/>
</dbReference>
<keyword evidence="3" id="KW-0067">ATP-binding</keyword>
<comment type="similarity">
    <text evidence="1">Belongs to the CbxX/CfxQ family.</text>
</comment>
<dbReference type="EMBL" id="ML733438">
    <property type="protein sequence ID" value="KAB8219468.1"/>
    <property type="molecule type" value="Genomic_DNA"/>
</dbReference>
<feature type="domain" description="AAA+ ATPase" evidence="5">
    <location>
        <begin position="483"/>
        <end position="625"/>
    </location>
</feature>
<dbReference type="InterPro" id="IPR041627">
    <property type="entry name" value="AAA_lid_6"/>
</dbReference>
<feature type="compositionally biased region" description="Low complexity" evidence="4">
    <location>
        <begin position="28"/>
        <end position="40"/>
    </location>
</feature>
<evidence type="ECO:0000313" key="6">
    <source>
        <dbReference type="EMBL" id="KAB8219468.1"/>
    </source>
</evidence>
<dbReference type="GO" id="GO:0005524">
    <property type="term" value="F:ATP binding"/>
    <property type="evidence" value="ECO:0007669"/>
    <property type="project" value="UniProtKB-KW"/>
</dbReference>
<dbReference type="InterPro" id="IPR050773">
    <property type="entry name" value="CbxX/CfxQ_RuBisCO_ESX"/>
</dbReference>
<feature type="compositionally biased region" description="Polar residues" evidence="4">
    <location>
        <begin position="1"/>
        <end position="10"/>
    </location>
</feature>
<dbReference type="CDD" id="cd00009">
    <property type="entry name" value="AAA"/>
    <property type="match status" value="2"/>
</dbReference>
<feature type="domain" description="AAA+ ATPase" evidence="5">
    <location>
        <begin position="774"/>
        <end position="913"/>
    </location>
</feature>
<gene>
    <name evidence="6" type="ORF">BDV33DRAFT_231514</name>
</gene>
<name>A0A5N6EPW9_9EURO</name>
<dbReference type="InterPro" id="IPR003959">
    <property type="entry name" value="ATPase_AAA_core"/>
</dbReference>
<protein>
    <submittedName>
        <fullName evidence="6">P-loop containing nucleoside triphosphate hydrolase protein</fullName>
    </submittedName>
</protein>
<dbReference type="SUPFAM" id="SSF52540">
    <property type="entry name" value="P-loop containing nucleoside triphosphate hydrolases"/>
    <property type="match status" value="2"/>
</dbReference>
<keyword evidence="7" id="KW-1185">Reference proteome</keyword>
<evidence type="ECO:0000256" key="4">
    <source>
        <dbReference type="SAM" id="MobiDB-lite"/>
    </source>
</evidence>
<dbReference type="FunFam" id="3.40.50.300:FF:000216">
    <property type="entry name" value="Type VII secretion ATPase EccA"/>
    <property type="match status" value="2"/>
</dbReference>
<dbReference type="SMART" id="SM00382">
    <property type="entry name" value="AAA"/>
    <property type="match status" value="2"/>
</dbReference>
<feature type="region of interest" description="Disordered" evidence="4">
    <location>
        <begin position="1"/>
        <end position="58"/>
    </location>
</feature>
<dbReference type="PANTHER" id="PTHR43392">
    <property type="entry name" value="AAA-TYPE ATPASE FAMILY PROTEIN / ANKYRIN REPEAT FAMILY PROTEIN"/>
    <property type="match status" value="1"/>
</dbReference>
<feature type="compositionally biased region" description="Basic and acidic residues" evidence="4">
    <location>
        <begin position="12"/>
        <end position="25"/>
    </location>
</feature>
<dbReference type="Pfam" id="PF17866">
    <property type="entry name" value="AAA_lid_6"/>
    <property type="match status" value="1"/>
</dbReference>
<evidence type="ECO:0000256" key="2">
    <source>
        <dbReference type="ARBA" id="ARBA00022741"/>
    </source>
</evidence>
<reference evidence="6 7" key="1">
    <citation type="submission" date="2019-04" db="EMBL/GenBank/DDBJ databases">
        <title>Fungal friends and foes A comparative genomics study of 23 Aspergillus species from section Flavi.</title>
        <authorList>
            <consortium name="DOE Joint Genome Institute"/>
            <person name="Kjaerbolling I."/>
            <person name="Vesth T.C."/>
            <person name="Frisvad J.C."/>
            <person name="Nybo J.L."/>
            <person name="Theobald S."/>
            <person name="Kildgaard S."/>
            <person name="Petersen T.I."/>
            <person name="Kuo A."/>
            <person name="Sato A."/>
            <person name="Lyhne E.K."/>
            <person name="Kogle M.E."/>
            <person name="Wiebenga A."/>
            <person name="Kun R.S."/>
            <person name="Lubbers R.J."/>
            <person name="Makela M.R."/>
            <person name="Barry K."/>
            <person name="Chovatia M."/>
            <person name="Clum A."/>
            <person name="Daum C."/>
            <person name="Haridas S."/>
            <person name="He G."/>
            <person name="LaButti K."/>
            <person name="Lipzen A."/>
            <person name="Mondo S."/>
            <person name="Pangilinan J."/>
            <person name="Riley R."/>
            <person name="Salamov A."/>
            <person name="Simmons B.A."/>
            <person name="Magnuson J.K."/>
            <person name="Henrissat B."/>
            <person name="Mortensen U.H."/>
            <person name="Larsen T.O."/>
            <person name="De vries R.P."/>
            <person name="Grigoriev I.V."/>
            <person name="Machida M."/>
            <person name="Baker S.E."/>
            <person name="Andersen M.R."/>
        </authorList>
    </citation>
    <scope>NUCLEOTIDE SEQUENCE [LARGE SCALE GENOMIC DNA]</scope>
    <source>
        <strain evidence="6 7">CBS 126849</strain>
    </source>
</reference>
<dbReference type="AlphaFoldDB" id="A0A5N6EPW9"/>
<dbReference type="Gene3D" id="1.10.8.60">
    <property type="match status" value="1"/>
</dbReference>
<dbReference type="InterPro" id="IPR000641">
    <property type="entry name" value="CbxX/CfxQ"/>
</dbReference>
<dbReference type="PANTHER" id="PTHR43392:SF2">
    <property type="entry name" value="AAA-TYPE ATPASE FAMILY PROTEIN _ ANKYRIN REPEAT FAMILY PROTEIN"/>
    <property type="match status" value="1"/>
</dbReference>
<dbReference type="PRINTS" id="PR00819">
    <property type="entry name" value="CBXCFQXSUPER"/>
</dbReference>
<evidence type="ECO:0000256" key="3">
    <source>
        <dbReference type="ARBA" id="ARBA00022840"/>
    </source>
</evidence>
<dbReference type="Pfam" id="PF00004">
    <property type="entry name" value="AAA"/>
    <property type="match status" value="2"/>
</dbReference>
<proteinExistence type="inferred from homology"/>
<keyword evidence="6" id="KW-0378">Hydrolase</keyword>
<keyword evidence="2" id="KW-0547">Nucleotide-binding</keyword>
<dbReference type="GO" id="GO:0016887">
    <property type="term" value="F:ATP hydrolysis activity"/>
    <property type="evidence" value="ECO:0007669"/>
    <property type="project" value="InterPro"/>
</dbReference>
<accession>A0A5N6EPW9</accession>
<feature type="region of interest" description="Disordered" evidence="4">
    <location>
        <begin position="692"/>
        <end position="711"/>
    </location>
</feature>